<evidence type="ECO:0000256" key="1">
    <source>
        <dbReference type="SAM" id="MobiDB-lite"/>
    </source>
</evidence>
<gene>
    <name evidence="2" type="ORF">NN4_44390</name>
</gene>
<reference evidence="2 3" key="1">
    <citation type="submission" date="2019-07" db="EMBL/GenBank/DDBJ databases">
        <title>Whole genome shotgun sequence of Nocardia ninae NBRC 108245.</title>
        <authorList>
            <person name="Hosoyama A."/>
            <person name="Uohara A."/>
            <person name="Ohji S."/>
            <person name="Ichikawa N."/>
        </authorList>
    </citation>
    <scope>NUCLEOTIDE SEQUENCE [LARGE SCALE GENOMIC DNA]</scope>
    <source>
        <strain evidence="2 3">NBRC 108245</strain>
    </source>
</reference>
<comment type="caution">
    <text evidence="2">The sequence shown here is derived from an EMBL/GenBank/DDBJ whole genome shotgun (WGS) entry which is preliminary data.</text>
</comment>
<feature type="region of interest" description="Disordered" evidence="1">
    <location>
        <begin position="1"/>
        <end position="20"/>
    </location>
</feature>
<protein>
    <submittedName>
        <fullName evidence="2">Uncharacterized protein</fullName>
    </submittedName>
</protein>
<proteinExistence type="predicted"/>
<dbReference type="Proteomes" id="UP000321424">
    <property type="component" value="Unassembled WGS sequence"/>
</dbReference>
<dbReference type="RefSeq" id="WP_147134432.1">
    <property type="nucleotide sequence ID" value="NZ_BJXA01000030.1"/>
</dbReference>
<keyword evidence="3" id="KW-1185">Reference proteome</keyword>
<dbReference type="EMBL" id="BJXA01000030">
    <property type="protein sequence ID" value="GEM39920.1"/>
    <property type="molecule type" value="Genomic_DNA"/>
</dbReference>
<evidence type="ECO:0000313" key="2">
    <source>
        <dbReference type="EMBL" id="GEM39920.1"/>
    </source>
</evidence>
<accession>A0A511MGX1</accession>
<name>A0A511MGX1_9NOCA</name>
<evidence type="ECO:0000313" key="3">
    <source>
        <dbReference type="Proteomes" id="UP000321424"/>
    </source>
</evidence>
<organism evidence="2 3">
    <name type="scientific">Nocardia ninae NBRC 108245</name>
    <dbReference type="NCBI Taxonomy" id="1210091"/>
    <lineage>
        <taxon>Bacteria</taxon>
        <taxon>Bacillati</taxon>
        <taxon>Actinomycetota</taxon>
        <taxon>Actinomycetes</taxon>
        <taxon>Mycobacteriales</taxon>
        <taxon>Nocardiaceae</taxon>
        <taxon>Nocardia</taxon>
    </lineage>
</organism>
<dbReference type="AlphaFoldDB" id="A0A511MGX1"/>
<sequence length="245" mass="26624">MTGTEMGPMTSVDDINGSPPCTERTVSLTWSTRNIVHETRDFAAEFAAVWGLDDWTDLVGDATVHMIGQMVSWARVAADRERWSTATVLSIEAWDATCPEAESDCPANSSAPAGAEVTDGGCGYRVFRSMRLRVHSAMAADSGVINGNDALRDEVADGVRGPRRRDGPCDPNLPDIHCRATNLPKLRYSECSEPQSSAFVHYTVPSTVCDLPLTTAASTHRSPDKPDILMAVLSALFTDRRMEFT</sequence>